<evidence type="ECO:0000313" key="3">
    <source>
        <dbReference type="Proteomes" id="UP000198953"/>
    </source>
</evidence>
<evidence type="ECO:0000313" key="2">
    <source>
        <dbReference type="EMBL" id="SEL51473.1"/>
    </source>
</evidence>
<proteinExistence type="predicted"/>
<dbReference type="PANTHER" id="PTHR47623:SF1">
    <property type="entry name" value="OS09G0287300 PROTEIN"/>
    <property type="match status" value="1"/>
</dbReference>
<dbReference type="Pfam" id="PF00300">
    <property type="entry name" value="His_Phos_1"/>
    <property type="match status" value="1"/>
</dbReference>
<accession>A0A1H7QU65</accession>
<dbReference type="Proteomes" id="UP000198953">
    <property type="component" value="Unassembled WGS sequence"/>
</dbReference>
<evidence type="ECO:0000256" key="1">
    <source>
        <dbReference type="SAM" id="MobiDB-lite"/>
    </source>
</evidence>
<reference evidence="2 3" key="1">
    <citation type="submission" date="2016-10" db="EMBL/GenBank/DDBJ databases">
        <authorList>
            <person name="de Groot N.N."/>
        </authorList>
    </citation>
    <scope>NUCLEOTIDE SEQUENCE [LARGE SCALE GENOMIC DNA]</scope>
    <source>
        <strain evidence="2 3">DSM 43357</strain>
    </source>
</reference>
<dbReference type="SMART" id="SM00855">
    <property type="entry name" value="PGAM"/>
    <property type="match status" value="1"/>
</dbReference>
<sequence>MTGLRTLILLRHAKAAQVPGLADRDRPLTGRGERDAARAGEELRAAGLNPDAVLCSPALRTRRTAELAFPEAEISFERDIYEAYPEELLRVLQRVRPEAGTVVLCGHNPGVHELSLQLAGGDYGFRPGTFAVIGVEAAWADLWPGDGRLVTVWAPKDHEDPEDPEGGLREGVSAG</sequence>
<dbReference type="EMBL" id="FOBF01000005">
    <property type="protein sequence ID" value="SEL51473.1"/>
    <property type="molecule type" value="Genomic_DNA"/>
</dbReference>
<dbReference type="CDD" id="cd07067">
    <property type="entry name" value="HP_PGM_like"/>
    <property type="match status" value="1"/>
</dbReference>
<dbReference type="InterPro" id="IPR029033">
    <property type="entry name" value="His_PPase_superfam"/>
</dbReference>
<dbReference type="PANTHER" id="PTHR47623">
    <property type="entry name" value="OS09G0287300 PROTEIN"/>
    <property type="match status" value="1"/>
</dbReference>
<dbReference type="SUPFAM" id="SSF53254">
    <property type="entry name" value="Phosphoglycerate mutase-like"/>
    <property type="match status" value="1"/>
</dbReference>
<dbReference type="AlphaFoldDB" id="A0A1H7QU65"/>
<dbReference type="RefSeq" id="WP_420538127.1">
    <property type="nucleotide sequence ID" value="NZ_FOBF01000005.1"/>
</dbReference>
<organism evidence="2 3">
    <name type="scientific">Nonomuraea pusilla</name>
    <dbReference type="NCBI Taxonomy" id="46177"/>
    <lineage>
        <taxon>Bacteria</taxon>
        <taxon>Bacillati</taxon>
        <taxon>Actinomycetota</taxon>
        <taxon>Actinomycetes</taxon>
        <taxon>Streptosporangiales</taxon>
        <taxon>Streptosporangiaceae</taxon>
        <taxon>Nonomuraea</taxon>
    </lineage>
</organism>
<dbReference type="InterPro" id="IPR013078">
    <property type="entry name" value="His_Pase_superF_clade-1"/>
</dbReference>
<dbReference type="STRING" id="46177.SAMN05660976_02685"/>
<name>A0A1H7QU65_9ACTN</name>
<feature type="region of interest" description="Disordered" evidence="1">
    <location>
        <begin position="155"/>
        <end position="175"/>
    </location>
</feature>
<keyword evidence="3" id="KW-1185">Reference proteome</keyword>
<dbReference type="Gene3D" id="3.40.50.1240">
    <property type="entry name" value="Phosphoglycerate mutase-like"/>
    <property type="match status" value="1"/>
</dbReference>
<gene>
    <name evidence="2" type="ORF">SAMN05660976_02685</name>
</gene>
<protein>
    <submittedName>
        <fullName evidence="2">Phosphohistidine phosphatase</fullName>
    </submittedName>
</protein>